<protein>
    <submittedName>
        <fullName evidence="6">MFS family arabinose efflux permease</fullName>
    </submittedName>
</protein>
<sequence>MADPMLQRTNNMSPSSPSAWRTPTLILVCGCIILTLSMGIRHTGGLFLQPMTGALGWNREVFSFAFAIQNLVWGLGSPFAGAFADRYGAGRVIAASALLYVVGLALMAVSSTGLALDLSAGVLVGLGLSGTTFAVIMGVIGRHTTPEKRSLALGIASAGGSFGQFAVLPIGQALISSFGWQAALFLLACGVGLIAPLAYAMADGHKHVSGAGQSAGAALVEAGGQRSFHYLFWSYFVCGFQTAFIMLHLPSFAVDSGFSANVGMTGIALIGLFNIFGSFLFGWAGGKGSKKNLLMLIYGARVVVIGAFMLAPLSVTSIWIFSACMGLLWLATVPLTNGLIAQVFGLRFMSMLAGIVFLGHQLGSFLGAWLGGMIFDKTGSYDLAWLLSIGLSVIAAILCWPIDERPVQRAEPKPAGA</sequence>
<keyword evidence="1 4" id="KW-0812">Transmembrane</keyword>
<evidence type="ECO:0000259" key="5">
    <source>
        <dbReference type="PROSITE" id="PS50850"/>
    </source>
</evidence>
<dbReference type="SUPFAM" id="SSF103473">
    <property type="entry name" value="MFS general substrate transporter"/>
    <property type="match status" value="1"/>
</dbReference>
<feature type="transmembrane region" description="Helical" evidence="4">
    <location>
        <begin position="20"/>
        <end position="41"/>
    </location>
</feature>
<feature type="transmembrane region" description="Helical" evidence="4">
    <location>
        <begin position="92"/>
        <end position="112"/>
    </location>
</feature>
<evidence type="ECO:0000256" key="1">
    <source>
        <dbReference type="ARBA" id="ARBA00022692"/>
    </source>
</evidence>
<evidence type="ECO:0000313" key="6">
    <source>
        <dbReference type="EMBL" id="RZT89308.1"/>
    </source>
</evidence>
<feature type="domain" description="Major facilitator superfamily (MFS) profile" evidence="5">
    <location>
        <begin position="23"/>
        <end position="407"/>
    </location>
</feature>
<dbReference type="EMBL" id="SHKM01000001">
    <property type="protein sequence ID" value="RZT89308.1"/>
    <property type="molecule type" value="Genomic_DNA"/>
</dbReference>
<dbReference type="InterPro" id="IPR050327">
    <property type="entry name" value="Proton-linked_MCT"/>
</dbReference>
<feature type="transmembrane region" description="Helical" evidence="4">
    <location>
        <begin position="61"/>
        <end position="80"/>
    </location>
</feature>
<dbReference type="InterPro" id="IPR020846">
    <property type="entry name" value="MFS_dom"/>
</dbReference>
<gene>
    <name evidence="6" type="ORF">EV678_0089</name>
</gene>
<feature type="transmembrane region" description="Helical" evidence="4">
    <location>
        <begin position="383"/>
        <end position="402"/>
    </location>
</feature>
<dbReference type="InterPro" id="IPR011701">
    <property type="entry name" value="MFS"/>
</dbReference>
<dbReference type="Pfam" id="PF07690">
    <property type="entry name" value="MFS_1"/>
    <property type="match status" value="1"/>
</dbReference>
<feature type="transmembrane region" description="Helical" evidence="4">
    <location>
        <begin position="262"/>
        <end position="281"/>
    </location>
</feature>
<evidence type="ECO:0000313" key="7">
    <source>
        <dbReference type="Proteomes" id="UP000292136"/>
    </source>
</evidence>
<feature type="transmembrane region" description="Helical" evidence="4">
    <location>
        <begin position="293"/>
        <end position="312"/>
    </location>
</feature>
<keyword evidence="2 4" id="KW-1133">Transmembrane helix</keyword>
<dbReference type="PANTHER" id="PTHR11360">
    <property type="entry name" value="MONOCARBOXYLATE TRANSPORTER"/>
    <property type="match status" value="1"/>
</dbReference>
<feature type="transmembrane region" description="Helical" evidence="4">
    <location>
        <begin position="178"/>
        <end position="199"/>
    </location>
</feature>
<dbReference type="InterPro" id="IPR036259">
    <property type="entry name" value="MFS_trans_sf"/>
</dbReference>
<feature type="transmembrane region" description="Helical" evidence="4">
    <location>
        <begin position="151"/>
        <end position="172"/>
    </location>
</feature>
<organism evidence="6 7">
    <name type="scientific">Azospira oryzae</name>
    <dbReference type="NCBI Taxonomy" id="146939"/>
    <lineage>
        <taxon>Bacteria</taxon>
        <taxon>Pseudomonadati</taxon>
        <taxon>Pseudomonadota</taxon>
        <taxon>Betaproteobacteria</taxon>
        <taxon>Rhodocyclales</taxon>
        <taxon>Rhodocyclaceae</taxon>
        <taxon>Azospira</taxon>
    </lineage>
</organism>
<dbReference type="Gene3D" id="1.20.1250.20">
    <property type="entry name" value="MFS general substrate transporter like domains"/>
    <property type="match status" value="2"/>
</dbReference>
<evidence type="ECO:0000256" key="2">
    <source>
        <dbReference type="ARBA" id="ARBA00022989"/>
    </source>
</evidence>
<feature type="transmembrane region" description="Helical" evidence="4">
    <location>
        <begin position="318"/>
        <end position="340"/>
    </location>
</feature>
<name>A0ABY0IP20_9RHOO</name>
<feature type="transmembrane region" description="Helical" evidence="4">
    <location>
        <begin position="352"/>
        <end position="371"/>
    </location>
</feature>
<dbReference type="Proteomes" id="UP000292136">
    <property type="component" value="Unassembled WGS sequence"/>
</dbReference>
<reference evidence="6 7" key="1">
    <citation type="submission" date="2019-02" db="EMBL/GenBank/DDBJ databases">
        <title>Genomic Encyclopedia of Type Strains, Phase IV (KMG-IV): sequencing the most valuable type-strain genomes for metagenomic binning, comparative biology and taxonomic classification.</title>
        <authorList>
            <person name="Goeker M."/>
        </authorList>
    </citation>
    <scope>NUCLEOTIDE SEQUENCE [LARGE SCALE GENOMIC DNA]</scope>
    <source>
        <strain evidence="6 7">DSM 21223</strain>
    </source>
</reference>
<accession>A0ABY0IP20</accession>
<dbReference type="PROSITE" id="PS50850">
    <property type="entry name" value="MFS"/>
    <property type="match status" value="1"/>
</dbReference>
<comment type="caution">
    <text evidence="6">The sequence shown here is derived from an EMBL/GenBank/DDBJ whole genome shotgun (WGS) entry which is preliminary data.</text>
</comment>
<dbReference type="PANTHER" id="PTHR11360:SF284">
    <property type="entry name" value="EG:103B4.3 PROTEIN-RELATED"/>
    <property type="match status" value="1"/>
</dbReference>
<evidence type="ECO:0000256" key="4">
    <source>
        <dbReference type="SAM" id="Phobius"/>
    </source>
</evidence>
<keyword evidence="3 4" id="KW-0472">Membrane</keyword>
<feature type="transmembrane region" description="Helical" evidence="4">
    <location>
        <begin position="118"/>
        <end position="139"/>
    </location>
</feature>
<keyword evidence="7" id="KW-1185">Reference proteome</keyword>
<feature type="transmembrane region" description="Helical" evidence="4">
    <location>
        <begin position="230"/>
        <end position="250"/>
    </location>
</feature>
<dbReference type="CDD" id="cd17355">
    <property type="entry name" value="MFS_YcxA_like"/>
    <property type="match status" value="1"/>
</dbReference>
<proteinExistence type="predicted"/>
<evidence type="ECO:0000256" key="3">
    <source>
        <dbReference type="ARBA" id="ARBA00023136"/>
    </source>
</evidence>